<dbReference type="GO" id="GO:0046872">
    <property type="term" value="F:metal ion binding"/>
    <property type="evidence" value="ECO:0007669"/>
    <property type="project" value="UniProtKB-KW"/>
</dbReference>
<keyword evidence="1 4" id="KW-0378">Hydrolase</keyword>
<evidence type="ECO:0000259" key="3">
    <source>
        <dbReference type="Pfam" id="PF07687"/>
    </source>
</evidence>
<dbReference type="InterPro" id="IPR002933">
    <property type="entry name" value="Peptidase_M20"/>
</dbReference>
<dbReference type="SUPFAM" id="SSF55031">
    <property type="entry name" value="Bacterial exopeptidase dimerisation domain"/>
    <property type="match status" value="1"/>
</dbReference>
<dbReference type="EMBL" id="RRUE01000002">
    <property type="protein sequence ID" value="RRN43750.1"/>
    <property type="molecule type" value="Genomic_DNA"/>
</dbReference>
<comment type="cofactor">
    <cofactor evidence="2">
        <name>Mn(2+)</name>
        <dbReference type="ChEBI" id="CHEBI:29035"/>
    </cofactor>
    <text evidence="2">The Mn(2+) ion enhances activity.</text>
</comment>
<feature type="binding site" evidence="2">
    <location>
        <position position="157"/>
    </location>
    <ligand>
        <name>Mn(2+)</name>
        <dbReference type="ChEBI" id="CHEBI:29035"/>
        <label>2</label>
    </ligand>
</feature>
<dbReference type="Gene3D" id="3.30.70.360">
    <property type="match status" value="1"/>
</dbReference>
<keyword evidence="5" id="KW-1185">Reference proteome</keyword>
<comment type="caution">
    <text evidence="4">The sequence shown here is derived from an EMBL/GenBank/DDBJ whole genome shotgun (WGS) entry which is preliminary data.</text>
</comment>
<dbReference type="InterPro" id="IPR036264">
    <property type="entry name" value="Bact_exopeptidase_dim_dom"/>
</dbReference>
<evidence type="ECO:0000313" key="5">
    <source>
        <dbReference type="Proteomes" id="UP000270261"/>
    </source>
</evidence>
<dbReference type="SUPFAM" id="SSF53187">
    <property type="entry name" value="Zn-dependent exopeptidases"/>
    <property type="match status" value="1"/>
</dbReference>
<evidence type="ECO:0000313" key="4">
    <source>
        <dbReference type="EMBL" id="RRN43750.1"/>
    </source>
</evidence>
<organism evidence="4 5">
    <name type="scientific">Lautropia dentalis</name>
    <dbReference type="NCBI Taxonomy" id="2490857"/>
    <lineage>
        <taxon>Bacteria</taxon>
        <taxon>Pseudomonadati</taxon>
        <taxon>Pseudomonadota</taxon>
        <taxon>Betaproteobacteria</taxon>
        <taxon>Burkholderiales</taxon>
        <taxon>Burkholderiaceae</taxon>
        <taxon>Lautropia</taxon>
    </lineage>
</organism>
<feature type="binding site" evidence="2">
    <location>
        <position position="353"/>
    </location>
    <ligand>
        <name>Mn(2+)</name>
        <dbReference type="ChEBI" id="CHEBI:29035"/>
        <label>2</label>
    </ligand>
</feature>
<dbReference type="InterPro" id="IPR011650">
    <property type="entry name" value="Peptidase_M20_dimer"/>
</dbReference>
<dbReference type="GO" id="GO:0050118">
    <property type="term" value="F:N-acetyldiaminopimelate deacetylase activity"/>
    <property type="evidence" value="ECO:0007669"/>
    <property type="project" value="UniProtKB-ARBA"/>
</dbReference>
<feature type="binding site" evidence="2">
    <location>
        <position position="132"/>
    </location>
    <ligand>
        <name>Mn(2+)</name>
        <dbReference type="ChEBI" id="CHEBI:29035"/>
        <label>2</label>
    </ligand>
</feature>
<protein>
    <submittedName>
        <fullName evidence="4">Amidohydrolase</fullName>
    </submittedName>
</protein>
<proteinExistence type="predicted"/>
<dbReference type="Gene3D" id="3.40.630.10">
    <property type="entry name" value="Zn peptidases"/>
    <property type="match status" value="1"/>
</dbReference>
<dbReference type="PIRSF" id="PIRSF005962">
    <property type="entry name" value="Pept_M20D_amidohydro"/>
    <property type="match status" value="1"/>
</dbReference>
<keyword evidence="2" id="KW-0464">Manganese</keyword>
<dbReference type="InterPro" id="IPR017439">
    <property type="entry name" value="Amidohydrolase"/>
</dbReference>
<dbReference type="Proteomes" id="UP000270261">
    <property type="component" value="Unassembled WGS sequence"/>
</dbReference>
<evidence type="ECO:0000256" key="2">
    <source>
        <dbReference type="PIRSR" id="PIRSR005962-1"/>
    </source>
</evidence>
<gene>
    <name evidence="4" type="ORF">EHV23_10050</name>
</gene>
<dbReference type="OrthoDB" id="8875216at2"/>
<dbReference type="GO" id="GO:0019877">
    <property type="term" value="P:diaminopimelate biosynthetic process"/>
    <property type="evidence" value="ECO:0007669"/>
    <property type="project" value="UniProtKB-ARBA"/>
</dbReference>
<sequence>MQRYLERAIAWRRHLHQHPEESFEEVQTAQYIVDELKGLKHARIERLTPTSVVLVFDTGRPGARIGLRADTDALPVQEDRPDLPFASKVPGKMHACGHDGHTAILMATCLYIDEHIDEFSGQIHAIFQHAEEILPGGAREMVATGYFDDFDFIYGQHLVSPVPTGVIDIKAGPATANTDAYNITIHGKGGHAAMPDLSIDPVVIGAQFVTALQSVVSRKFSPHDRVVISNTMFHAGTAQNIIPHTAKLTGSVRTMTPEHRERARAAIEALLKGLCEAHGATWDIEYEVGYDATFNDPEKTAIVREIAKERFGNAVTELPPLMAGEDFSAFARRVPSTYVFIGASNAEFSYPHHHPKFGLDEASFEYGLGMMVAVAKNAARFSRKASQKADA</sequence>
<dbReference type="AlphaFoldDB" id="A0A426FLY0"/>
<feature type="binding site" evidence="2">
    <location>
        <position position="96"/>
    </location>
    <ligand>
        <name>Mn(2+)</name>
        <dbReference type="ChEBI" id="CHEBI:29035"/>
        <label>2</label>
    </ligand>
</feature>
<feature type="binding site" evidence="2">
    <location>
        <position position="98"/>
    </location>
    <ligand>
        <name>Mn(2+)</name>
        <dbReference type="ChEBI" id="CHEBI:29035"/>
        <label>2</label>
    </ligand>
</feature>
<dbReference type="PANTHER" id="PTHR11014:SF63">
    <property type="entry name" value="METALLOPEPTIDASE, PUTATIVE (AFU_ORTHOLOGUE AFUA_6G09600)-RELATED"/>
    <property type="match status" value="1"/>
</dbReference>
<accession>A0A426FLY0</accession>
<reference evidence="4 5" key="1">
    <citation type="submission" date="2018-11" db="EMBL/GenBank/DDBJ databases">
        <title>Genome sequencing of Lautropia sp. KCOM 2505 (= ChDC F240).</title>
        <authorList>
            <person name="Kook J.-K."/>
            <person name="Park S.-N."/>
            <person name="Lim Y.K."/>
        </authorList>
    </citation>
    <scope>NUCLEOTIDE SEQUENCE [LARGE SCALE GENOMIC DNA]</scope>
    <source>
        <strain evidence="4 5">KCOM 2505</strain>
    </source>
</reference>
<dbReference type="Pfam" id="PF07687">
    <property type="entry name" value="M20_dimer"/>
    <property type="match status" value="1"/>
</dbReference>
<dbReference type="PANTHER" id="PTHR11014">
    <property type="entry name" value="PEPTIDASE M20 FAMILY MEMBER"/>
    <property type="match status" value="1"/>
</dbReference>
<keyword evidence="2" id="KW-0479">Metal-binding</keyword>
<dbReference type="Pfam" id="PF01546">
    <property type="entry name" value="Peptidase_M20"/>
    <property type="match status" value="1"/>
</dbReference>
<name>A0A426FLY0_9BURK</name>
<dbReference type="FunFam" id="3.30.70.360:FF:000001">
    <property type="entry name" value="N-acetyldiaminopimelate deacetylase"/>
    <property type="match status" value="1"/>
</dbReference>
<feature type="domain" description="Peptidase M20 dimerisation" evidence="3">
    <location>
        <begin position="180"/>
        <end position="274"/>
    </location>
</feature>
<dbReference type="NCBIfam" id="TIGR01891">
    <property type="entry name" value="amidohydrolases"/>
    <property type="match status" value="1"/>
</dbReference>
<dbReference type="RefSeq" id="WP_125095954.1">
    <property type="nucleotide sequence ID" value="NZ_RRUE01000002.1"/>
</dbReference>
<evidence type="ECO:0000256" key="1">
    <source>
        <dbReference type="ARBA" id="ARBA00022801"/>
    </source>
</evidence>